<evidence type="ECO:0000313" key="1">
    <source>
        <dbReference type="EMBL" id="THU61250.1"/>
    </source>
</evidence>
<sequence length="115" mass="12487">MKLLLGNTFVTQKCCRGREGPESFAFADGCSSLRVALFSVPPLPTFPNLASGFGFGRRAVVLSPYSPVFLPCDWPSGIATASCRAPGTAFGFLATRWIEGRETVDRMRQVALLLR</sequence>
<reference evidence="1 2" key="1">
    <citation type="journal article" date="2019" name="Nat. Plants">
        <title>Genome sequencing of Musa balbisiana reveals subgenome evolution and function divergence in polyploid bananas.</title>
        <authorList>
            <person name="Yao X."/>
        </authorList>
    </citation>
    <scope>NUCLEOTIDE SEQUENCE [LARGE SCALE GENOMIC DNA]</scope>
    <source>
        <strain evidence="2">cv. DH-PKW</strain>
        <tissue evidence="1">Leaves</tissue>
    </source>
</reference>
<gene>
    <name evidence="1" type="ORF">C4D60_Mb07t21320</name>
</gene>
<protein>
    <submittedName>
        <fullName evidence="1">Uncharacterized protein</fullName>
    </submittedName>
</protein>
<accession>A0A4S8JH59</accession>
<dbReference type="Proteomes" id="UP000317650">
    <property type="component" value="Chromosome 7"/>
</dbReference>
<organism evidence="1 2">
    <name type="scientific">Musa balbisiana</name>
    <name type="common">Banana</name>
    <dbReference type="NCBI Taxonomy" id="52838"/>
    <lineage>
        <taxon>Eukaryota</taxon>
        <taxon>Viridiplantae</taxon>
        <taxon>Streptophyta</taxon>
        <taxon>Embryophyta</taxon>
        <taxon>Tracheophyta</taxon>
        <taxon>Spermatophyta</taxon>
        <taxon>Magnoliopsida</taxon>
        <taxon>Liliopsida</taxon>
        <taxon>Zingiberales</taxon>
        <taxon>Musaceae</taxon>
        <taxon>Musa</taxon>
    </lineage>
</organism>
<dbReference type="AlphaFoldDB" id="A0A4S8JH59"/>
<keyword evidence="2" id="KW-1185">Reference proteome</keyword>
<name>A0A4S8JH59_MUSBA</name>
<proteinExistence type="predicted"/>
<evidence type="ECO:0000313" key="2">
    <source>
        <dbReference type="Proteomes" id="UP000317650"/>
    </source>
</evidence>
<comment type="caution">
    <text evidence="1">The sequence shown here is derived from an EMBL/GenBank/DDBJ whole genome shotgun (WGS) entry which is preliminary data.</text>
</comment>
<dbReference type="EMBL" id="PYDT01000005">
    <property type="protein sequence ID" value="THU61250.1"/>
    <property type="molecule type" value="Genomic_DNA"/>
</dbReference>